<sequence>MISDPELPCCPPSTSINGPDSNSPLNRLARLRTKPLTPKQERRLVTYLDEEFLKLTRGYKKRASPSTHVPTLHAYITEARKLLSFILQIPPVNPSTELRTQFLLRLTGDCLSAIVGYVLVPPRRQRFDTPVNAGRTEENGGMEAENESQHDTERRGVEEDEEPRDYTSALREMLDWLDDLDQAWVASATITGRGILKLGRALTWSSQLARPQPTASTRMGLARTQMAKCITDVTRLRSLLVTSIANLEDWLSHTKPRPSSTVSETRNGISDPGGEADVASMLERLGLLDEFDDLFSRTMDFLGGFTGGNAFIVEPETIVQDGVMRGEGDMDDEDMSDMVEVVMTGCS</sequence>
<evidence type="ECO:0000313" key="2">
    <source>
        <dbReference type="EMBL" id="KAJ3564947.1"/>
    </source>
</evidence>
<gene>
    <name evidence="2" type="ORF">NP233_g7956</name>
</gene>
<name>A0AAD5VNC1_9AGAR</name>
<feature type="compositionally biased region" description="Basic and acidic residues" evidence="1">
    <location>
        <begin position="147"/>
        <end position="157"/>
    </location>
</feature>
<evidence type="ECO:0000256" key="1">
    <source>
        <dbReference type="SAM" id="MobiDB-lite"/>
    </source>
</evidence>
<evidence type="ECO:0000313" key="3">
    <source>
        <dbReference type="Proteomes" id="UP001213000"/>
    </source>
</evidence>
<feature type="region of interest" description="Disordered" evidence="1">
    <location>
        <begin position="129"/>
        <end position="165"/>
    </location>
</feature>
<dbReference type="Proteomes" id="UP001213000">
    <property type="component" value="Unassembled WGS sequence"/>
</dbReference>
<keyword evidence="3" id="KW-1185">Reference proteome</keyword>
<reference evidence="2" key="1">
    <citation type="submission" date="2022-07" db="EMBL/GenBank/DDBJ databases">
        <title>Genome Sequence of Leucocoprinus birnbaumii.</title>
        <authorList>
            <person name="Buettner E."/>
        </authorList>
    </citation>
    <scope>NUCLEOTIDE SEQUENCE</scope>
    <source>
        <strain evidence="2">VT141</strain>
    </source>
</reference>
<feature type="region of interest" description="Disordered" evidence="1">
    <location>
        <begin position="253"/>
        <end position="275"/>
    </location>
</feature>
<organism evidence="2 3">
    <name type="scientific">Leucocoprinus birnbaumii</name>
    <dbReference type="NCBI Taxonomy" id="56174"/>
    <lineage>
        <taxon>Eukaryota</taxon>
        <taxon>Fungi</taxon>
        <taxon>Dikarya</taxon>
        <taxon>Basidiomycota</taxon>
        <taxon>Agaricomycotina</taxon>
        <taxon>Agaricomycetes</taxon>
        <taxon>Agaricomycetidae</taxon>
        <taxon>Agaricales</taxon>
        <taxon>Agaricineae</taxon>
        <taxon>Agaricaceae</taxon>
        <taxon>Leucocoprinus</taxon>
    </lineage>
</organism>
<comment type="caution">
    <text evidence="2">The sequence shown here is derived from an EMBL/GenBank/DDBJ whole genome shotgun (WGS) entry which is preliminary data.</text>
</comment>
<feature type="compositionally biased region" description="Polar residues" evidence="1">
    <location>
        <begin position="12"/>
        <end position="25"/>
    </location>
</feature>
<proteinExistence type="predicted"/>
<protein>
    <submittedName>
        <fullName evidence="2">Uncharacterized protein</fullName>
    </submittedName>
</protein>
<dbReference type="EMBL" id="JANIEX010000615">
    <property type="protein sequence ID" value="KAJ3564947.1"/>
    <property type="molecule type" value="Genomic_DNA"/>
</dbReference>
<dbReference type="AlphaFoldDB" id="A0AAD5VNC1"/>
<accession>A0AAD5VNC1</accession>
<feature type="region of interest" description="Disordered" evidence="1">
    <location>
        <begin position="1"/>
        <end position="25"/>
    </location>
</feature>
<feature type="compositionally biased region" description="Polar residues" evidence="1">
    <location>
        <begin position="257"/>
        <end position="268"/>
    </location>
</feature>